<gene>
    <name evidence="5" type="primary">adk</name>
    <name evidence="8" type="ORF">IAD18_00760</name>
</gene>
<dbReference type="NCBIfam" id="NF011105">
    <property type="entry name" value="PRK14532.1"/>
    <property type="match status" value="1"/>
</dbReference>
<comment type="similarity">
    <text evidence="5 6">Belongs to the adenylate kinase family.</text>
</comment>
<dbReference type="HAMAP" id="MF_00235">
    <property type="entry name" value="Adenylate_kinase_Adk"/>
    <property type="match status" value="1"/>
</dbReference>
<dbReference type="PROSITE" id="PS00113">
    <property type="entry name" value="ADENYLATE_KINASE"/>
    <property type="match status" value="1"/>
</dbReference>
<accession>A0A9D1IJH2</accession>
<dbReference type="GO" id="GO:0044209">
    <property type="term" value="P:AMP salvage"/>
    <property type="evidence" value="ECO:0007669"/>
    <property type="project" value="UniProtKB-UniRule"/>
</dbReference>
<dbReference type="NCBIfam" id="NF011104">
    <property type="entry name" value="PRK14531.1"/>
    <property type="match status" value="1"/>
</dbReference>
<feature type="binding site" evidence="5">
    <location>
        <position position="94"/>
    </location>
    <ligand>
        <name>AMP</name>
        <dbReference type="ChEBI" id="CHEBI:456215"/>
    </ligand>
</feature>
<proteinExistence type="inferred from homology"/>
<dbReference type="AlphaFoldDB" id="A0A9D1IJH2"/>
<dbReference type="InterPro" id="IPR027417">
    <property type="entry name" value="P-loop_NTPase"/>
</dbReference>
<evidence type="ECO:0000256" key="5">
    <source>
        <dbReference type="HAMAP-Rule" id="MF_00235"/>
    </source>
</evidence>
<evidence type="ECO:0000256" key="2">
    <source>
        <dbReference type="ARBA" id="ARBA00022727"/>
    </source>
</evidence>
<dbReference type="InterPro" id="IPR000850">
    <property type="entry name" value="Adenylat/UMP-CMP_kin"/>
</dbReference>
<keyword evidence="2 5" id="KW-0545">Nucleotide biosynthesis</keyword>
<evidence type="ECO:0000256" key="3">
    <source>
        <dbReference type="ARBA" id="ARBA00022741"/>
    </source>
</evidence>
<feature type="binding site" evidence="5">
    <location>
        <begin position="58"/>
        <end position="60"/>
    </location>
    <ligand>
        <name>AMP</name>
        <dbReference type="ChEBI" id="CHEBI:456215"/>
    </ligand>
</feature>
<dbReference type="GO" id="GO:0004017">
    <property type="term" value="F:AMP kinase activity"/>
    <property type="evidence" value="ECO:0007669"/>
    <property type="project" value="UniProtKB-UniRule"/>
</dbReference>
<keyword evidence="4 5" id="KW-0418">Kinase</keyword>
<comment type="function">
    <text evidence="5">Catalyzes the reversible transfer of the terminal phosphate group between ATP and AMP. Plays an important role in cellular energy homeostasis and in adenine nucleotide metabolism.</text>
</comment>
<feature type="binding site" evidence="5">
    <location>
        <begin position="11"/>
        <end position="16"/>
    </location>
    <ligand>
        <name>ATP</name>
        <dbReference type="ChEBI" id="CHEBI:30616"/>
    </ligand>
</feature>
<dbReference type="EMBL" id="DVMS01000021">
    <property type="protein sequence ID" value="HIU38178.1"/>
    <property type="molecule type" value="Genomic_DNA"/>
</dbReference>
<organism evidence="8 9">
    <name type="scientific">Candidatus Limisoma intestinavium</name>
    <dbReference type="NCBI Taxonomy" id="2840856"/>
    <lineage>
        <taxon>Bacteria</taxon>
        <taxon>Pseudomonadati</taxon>
        <taxon>Bacteroidota</taxon>
        <taxon>Bacteroidia</taxon>
        <taxon>Bacteroidales</taxon>
        <taxon>Candidatus Limisoma</taxon>
    </lineage>
</organism>
<name>A0A9D1IJH2_9BACT</name>
<evidence type="ECO:0000256" key="1">
    <source>
        <dbReference type="ARBA" id="ARBA00022679"/>
    </source>
</evidence>
<dbReference type="Gene3D" id="3.40.50.300">
    <property type="entry name" value="P-loop containing nucleotide triphosphate hydrolases"/>
    <property type="match status" value="1"/>
</dbReference>
<evidence type="ECO:0000256" key="6">
    <source>
        <dbReference type="RuleBase" id="RU003330"/>
    </source>
</evidence>
<protein>
    <recommendedName>
        <fullName evidence="5 7">Adenylate kinase</fullName>
        <shortName evidence="5">AK</shortName>
        <ecNumber evidence="5 7">2.7.4.3</ecNumber>
    </recommendedName>
    <alternativeName>
        <fullName evidence="5">ATP-AMP transphosphorylase</fullName>
    </alternativeName>
    <alternativeName>
        <fullName evidence="5">ATP:AMP phosphotransferase</fullName>
    </alternativeName>
    <alternativeName>
        <fullName evidence="5">Adenylate monophosphate kinase</fullName>
    </alternativeName>
</protein>
<evidence type="ECO:0000256" key="4">
    <source>
        <dbReference type="ARBA" id="ARBA00022777"/>
    </source>
</evidence>
<comment type="subcellular location">
    <subcellularLocation>
        <location evidence="5 7">Cytoplasm</location>
    </subcellularLocation>
</comment>
<feature type="binding site" evidence="5">
    <location>
        <position position="146"/>
    </location>
    <ligand>
        <name>AMP</name>
        <dbReference type="ChEBI" id="CHEBI:456215"/>
    </ligand>
</feature>
<comment type="caution">
    <text evidence="5">Lacks conserved residue(s) required for the propagation of feature annotation.</text>
</comment>
<dbReference type="SUPFAM" id="SSF52540">
    <property type="entry name" value="P-loop containing nucleoside triphosphate hydrolases"/>
    <property type="match status" value="1"/>
</dbReference>
<dbReference type="GO" id="GO:0005524">
    <property type="term" value="F:ATP binding"/>
    <property type="evidence" value="ECO:0007669"/>
    <property type="project" value="UniProtKB-UniRule"/>
</dbReference>
<feature type="binding site" evidence="5">
    <location>
        <begin position="87"/>
        <end position="90"/>
    </location>
    <ligand>
        <name>AMP</name>
        <dbReference type="ChEBI" id="CHEBI:456215"/>
    </ligand>
</feature>
<keyword evidence="5" id="KW-0963">Cytoplasm</keyword>
<dbReference type="Pfam" id="PF00406">
    <property type="entry name" value="ADK"/>
    <property type="match status" value="1"/>
</dbReference>
<comment type="pathway">
    <text evidence="5">Purine metabolism; AMP biosynthesis via salvage pathway; AMP from ADP: step 1/1.</text>
</comment>
<feature type="binding site" evidence="5">
    <location>
        <position position="135"/>
    </location>
    <ligand>
        <name>AMP</name>
        <dbReference type="ChEBI" id="CHEBI:456215"/>
    </ligand>
</feature>
<evidence type="ECO:0000313" key="9">
    <source>
        <dbReference type="Proteomes" id="UP000824076"/>
    </source>
</evidence>
<dbReference type="Proteomes" id="UP000824076">
    <property type="component" value="Unassembled WGS sequence"/>
</dbReference>
<comment type="domain">
    <text evidence="5">Consists of three domains, a large central CORE domain and two small peripheral domains, NMPbind and LID, which undergo movements during catalysis. The LID domain closes over the site of phosphoryl transfer upon ATP binding. Assembling and dissambling the active center during each catalytic cycle provides an effective means to prevent ATP hydrolysis.</text>
</comment>
<dbReference type="CDD" id="cd01428">
    <property type="entry name" value="ADK"/>
    <property type="match status" value="1"/>
</dbReference>
<dbReference type="EC" id="2.7.4.3" evidence="5 7"/>
<evidence type="ECO:0000313" key="8">
    <source>
        <dbReference type="EMBL" id="HIU38178.1"/>
    </source>
</evidence>
<feature type="region of interest" description="NMP" evidence="5">
    <location>
        <begin position="31"/>
        <end position="60"/>
    </location>
</feature>
<feature type="binding site" evidence="5">
    <location>
        <position position="129"/>
    </location>
    <ligand>
        <name>ATP</name>
        <dbReference type="ChEBI" id="CHEBI:30616"/>
    </ligand>
</feature>
<comment type="caution">
    <text evidence="8">The sequence shown here is derived from an EMBL/GenBank/DDBJ whole genome shotgun (WGS) entry which is preliminary data.</text>
</comment>
<keyword evidence="5 7" id="KW-0067">ATP-binding</keyword>
<comment type="catalytic activity">
    <reaction evidence="5 7">
        <text>AMP + ATP = 2 ADP</text>
        <dbReference type="Rhea" id="RHEA:12973"/>
        <dbReference type="ChEBI" id="CHEBI:30616"/>
        <dbReference type="ChEBI" id="CHEBI:456215"/>
        <dbReference type="ChEBI" id="CHEBI:456216"/>
        <dbReference type="EC" id="2.7.4.3"/>
    </reaction>
</comment>
<dbReference type="NCBIfam" id="NF001381">
    <property type="entry name" value="PRK00279.1-3"/>
    <property type="match status" value="1"/>
</dbReference>
<dbReference type="PRINTS" id="PR00094">
    <property type="entry name" value="ADENYLTKNASE"/>
</dbReference>
<dbReference type="InterPro" id="IPR033690">
    <property type="entry name" value="Adenylat_kinase_CS"/>
</dbReference>
<comment type="subunit">
    <text evidence="5 7">Monomer.</text>
</comment>
<feature type="binding site" evidence="5">
    <location>
        <position position="32"/>
    </location>
    <ligand>
        <name>AMP</name>
        <dbReference type="ChEBI" id="CHEBI:456215"/>
    </ligand>
</feature>
<keyword evidence="1 5" id="KW-0808">Transferase</keyword>
<reference evidence="8" key="2">
    <citation type="journal article" date="2021" name="PeerJ">
        <title>Extensive microbial diversity within the chicken gut microbiome revealed by metagenomics and culture.</title>
        <authorList>
            <person name="Gilroy R."/>
            <person name="Ravi A."/>
            <person name="Getino M."/>
            <person name="Pursley I."/>
            <person name="Horton D.L."/>
            <person name="Alikhan N.F."/>
            <person name="Baker D."/>
            <person name="Gharbi K."/>
            <person name="Hall N."/>
            <person name="Watson M."/>
            <person name="Adriaenssens E.M."/>
            <person name="Foster-Nyarko E."/>
            <person name="Jarju S."/>
            <person name="Secka A."/>
            <person name="Antonio M."/>
            <person name="Oren A."/>
            <person name="Chaudhuri R.R."/>
            <person name="La Ragione R."/>
            <person name="Hildebrand F."/>
            <person name="Pallen M.J."/>
        </authorList>
    </citation>
    <scope>NUCLEOTIDE SEQUENCE</scope>
    <source>
        <strain evidence="8">17073</strain>
    </source>
</reference>
<feature type="binding site" evidence="5">
    <location>
        <position position="174"/>
    </location>
    <ligand>
        <name>ATP</name>
        <dbReference type="ChEBI" id="CHEBI:30616"/>
    </ligand>
</feature>
<feature type="binding site" evidence="5">
    <location>
        <position position="37"/>
    </location>
    <ligand>
        <name>AMP</name>
        <dbReference type="ChEBI" id="CHEBI:456215"/>
    </ligand>
</feature>
<dbReference type="PANTHER" id="PTHR23359">
    <property type="entry name" value="NUCLEOTIDE KINASE"/>
    <property type="match status" value="1"/>
</dbReference>
<dbReference type="GO" id="GO:0005737">
    <property type="term" value="C:cytoplasm"/>
    <property type="evidence" value="ECO:0007669"/>
    <property type="project" value="UniProtKB-SubCell"/>
</dbReference>
<evidence type="ECO:0000256" key="7">
    <source>
        <dbReference type="RuleBase" id="RU003331"/>
    </source>
</evidence>
<reference evidence="8" key="1">
    <citation type="submission" date="2020-10" db="EMBL/GenBank/DDBJ databases">
        <authorList>
            <person name="Gilroy R."/>
        </authorList>
    </citation>
    <scope>NUCLEOTIDE SEQUENCE</scope>
    <source>
        <strain evidence="8">17073</strain>
    </source>
</reference>
<dbReference type="NCBIfam" id="NF011100">
    <property type="entry name" value="PRK14527.1"/>
    <property type="match status" value="1"/>
</dbReference>
<keyword evidence="3 5" id="KW-0547">Nucleotide-binding</keyword>
<sequence length="193" mass="21448">MFNIVIFGAPGSGKGTQSENLISYYGLYHISTGDVLRDHIRRGTELGKTAETYISKGSLIPDELMVSILADLLDNTPEAREGVIFDGFPRTIEQAVALRSMLAERGAKVDAVVGLQVDDNELVDRLLKRGLESGRSDDNLETIKKRLEVYHKQTQPLQKFYEEEGDYLPIKGTGSVDEIFDRIKAAIKEKCGK</sequence>